<organism evidence="1 2">
    <name type="scientific">Coemansia furcata</name>
    <dbReference type="NCBI Taxonomy" id="417177"/>
    <lineage>
        <taxon>Eukaryota</taxon>
        <taxon>Fungi</taxon>
        <taxon>Fungi incertae sedis</taxon>
        <taxon>Zoopagomycota</taxon>
        <taxon>Kickxellomycotina</taxon>
        <taxon>Kickxellomycetes</taxon>
        <taxon>Kickxellales</taxon>
        <taxon>Kickxellaceae</taxon>
        <taxon>Coemansia</taxon>
    </lineage>
</organism>
<accession>A0ACC1LN32</accession>
<dbReference type="EC" id="3.5.4.25" evidence="1"/>
<reference evidence="1" key="1">
    <citation type="submission" date="2022-07" db="EMBL/GenBank/DDBJ databases">
        <title>Phylogenomic reconstructions and comparative analyses of Kickxellomycotina fungi.</title>
        <authorList>
            <person name="Reynolds N.K."/>
            <person name="Stajich J.E."/>
            <person name="Barry K."/>
            <person name="Grigoriev I.V."/>
            <person name="Crous P."/>
            <person name="Smith M.E."/>
        </authorList>
    </citation>
    <scope>NUCLEOTIDE SEQUENCE</scope>
    <source>
        <strain evidence="1">CBS 102833</strain>
    </source>
</reference>
<proteinExistence type="predicted"/>
<comment type="caution">
    <text evidence="1">The sequence shown here is derived from an EMBL/GenBank/DDBJ whole genome shotgun (WGS) entry which is preliminary data.</text>
</comment>
<sequence length="244" mass="26616">MRDQTEYQHAQTFIATHLPTHRNGLRVTLTYAQSLDGMISRPGQALALSSRASLLMTHRMRATHDAILVGIGTVLCDNPQLSARLIPAGSPPCHPQPVVLDPMLRMPLDARLLTGPLTDKSLKMPWLVAGPNADPERRRRLEEMGALVIVIDDADEAGRPRLDGVVGELEKRGVRRLMVEGGAQIIRAFLGSPHLVHKLVVTVAPVYIGMDGVPAVDRALPGIRPLTYEQFGSDVVMVADLQTQ</sequence>
<dbReference type="Proteomes" id="UP001140096">
    <property type="component" value="Unassembled WGS sequence"/>
</dbReference>
<keyword evidence="1" id="KW-0378">Hydrolase</keyword>
<protein>
    <submittedName>
        <fullName evidence="1">GTP cyclohydrolase II</fullName>
        <ecNumber evidence="1">3.5.4.25</ecNumber>
    </submittedName>
</protein>
<gene>
    <name evidence="1" type="primary">RIB1_1</name>
    <name evidence="1" type="ORF">H4S07_001548</name>
</gene>
<name>A0ACC1LN32_9FUNG</name>
<dbReference type="EMBL" id="JANBUP010000267">
    <property type="protein sequence ID" value="KAJ2812221.1"/>
    <property type="molecule type" value="Genomic_DNA"/>
</dbReference>
<evidence type="ECO:0000313" key="1">
    <source>
        <dbReference type="EMBL" id="KAJ2812221.1"/>
    </source>
</evidence>
<evidence type="ECO:0000313" key="2">
    <source>
        <dbReference type="Proteomes" id="UP001140096"/>
    </source>
</evidence>
<keyword evidence="2" id="KW-1185">Reference proteome</keyword>